<protein>
    <submittedName>
        <fullName evidence="3">LpqV</fullName>
    </submittedName>
</protein>
<keyword evidence="2" id="KW-0732">Signal</keyword>
<feature type="chain" id="PRO_5038828387" evidence="2">
    <location>
        <begin position="28"/>
        <end position="156"/>
    </location>
</feature>
<dbReference type="STRING" id="134601.AFA91_14225"/>
<dbReference type="PATRIC" id="fig|134601.6.peg.2948"/>
<feature type="compositionally biased region" description="Low complexity" evidence="1">
    <location>
        <begin position="39"/>
        <end position="62"/>
    </location>
</feature>
<dbReference type="PROSITE" id="PS51257">
    <property type="entry name" value="PROKAR_LIPOPROTEIN"/>
    <property type="match status" value="1"/>
</dbReference>
<feature type="region of interest" description="Disordered" evidence="1">
    <location>
        <begin position="25"/>
        <end position="82"/>
    </location>
</feature>
<dbReference type="AlphaFoldDB" id="A0A0K0X5Z9"/>
<dbReference type="InterPro" id="IPR020377">
    <property type="entry name" value="Uncharacterised_LpqV"/>
</dbReference>
<name>A0A0K0X5Z9_MYCGD</name>
<proteinExistence type="predicted"/>
<evidence type="ECO:0000256" key="1">
    <source>
        <dbReference type="SAM" id="MobiDB-lite"/>
    </source>
</evidence>
<dbReference type="Pfam" id="PF17301">
    <property type="entry name" value="LpqV"/>
    <property type="match status" value="1"/>
</dbReference>
<organism evidence="3 4">
    <name type="scientific">Mycolicibacterium goodii</name>
    <name type="common">Mycobacterium goodii</name>
    <dbReference type="NCBI Taxonomy" id="134601"/>
    <lineage>
        <taxon>Bacteria</taxon>
        <taxon>Bacillati</taxon>
        <taxon>Actinomycetota</taxon>
        <taxon>Actinomycetes</taxon>
        <taxon>Mycobacteriales</taxon>
        <taxon>Mycobacteriaceae</taxon>
        <taxon>Mycolicibacterium</taxon>
    </lineage>
</organism>
<dbReference type="RefSeq" id="WP_049745280.1">
    <property type="nucleotide sequence ID" value="NZ_CP012150.1"/>
</dbReference>
<evidence type="ECO:0000313" key="4">
    <source>
        <dbReference type="Proteomes" id="UP000062255"/>
    </source>
</evidence>
<gene>
    <name evidence="3" type="ORF">AFA91_14225</name>
</gene>
<accession>A0A0K0X5Z9</accession>
<evidence type="ECO:0000256" key="2">
    <source>
        <dbReference type="SAM" id="SignalP"/>
    </source>
</evidence>
<evidence type="ECO:0000313" key="3">
    <source>
        <dbReference type="EMBL" id="AKS32844.1"/>
    </source>
</evidence>
<sequence length="156" mass="15521">MRSYPRARKTAAGLLAAAGLSLLTACGSDTGEPAEQGHPAESSSPSATPTASAETSPPTAAPGEVAVSPGGVTTAVGAPAQSTEDEYFQACHAAKMWMDAKGGDPKAQIEPYLASLQAPGAAPGPGTYDKTWAELEPARQAAVIVAVQAAADDLCG</sequence>
<dbReference type="OrthoDB" id="4639220at2"/>
<dbReference type="KEGG" id="mgo:AFA91_14225"/>
<dbReference type="EMBL" id="CP012150">
    <property type="protein sequence ID" value="AKS32844.1"/>
    <property type="molecule type" value="Genomic_DNA"/>
</dbReference>
<reference evidence="3 4" key="1">
    <citation type="submission" date="2015-07" db="EMBL/GenBank/DDBJ databases">
        <title>Complete genome sequence of Mycobacterium goodii X7B, a facultative thermophilic biodesulfurizing bacterium.</title>
        <authorList>
            <person name="Yu B."/>
            <person name="Li F."/>
            <person name="Xu P."/>
        </authorList>
    </citation>
    <scope>NUCLEOTIDE SEQUENCE [LARGE SCALE GENOMIC DNA]</scope>
    <source>
        <strain evidence="3 4">X7B</strain>
    </source>
</reference>
<dbReference type="Proteomes" id="UP000062255">
    <property type="component" value="Chromosome"/>
</dbReference>
<feature type="signal peptide" evidence="2">
    <location>
        <begin position="1"/>
        <end position="27"/>
    </location>
</feature>